<dbReference type="GO" id="GO:0046872">
    <property type="term" value="F:metal ion binding"/>
    <property type="evidence" value="ECO:0007669"/>
    <property type="project" value="UniProtKB-KW"/>
</dbReference>
<dbReference type="RefSeq" id="WP_155110070.1">
    <property type="nucleotide sequence ID" value="NZ_WMJZ01000049.1"/>
</dbReference>
<dbReference type="Proteomes" id="UP000477739">
    <property type="component" value="Unassembled WGS sequence"/>
</dbReference>
<reference evidence="4 5" key="1">
    <citation type="submission" date="2019-11" db="EMBL/GenBank/DDBJ databases">
        <title>Escherichia alba sp. nov. isolated from the gut of plastic-eating superworms Zophobas atratus.</title>
        <authorList>
            <person name="Yang Y."/>
        </authorList>
    </citation>
    <scope>NUCLEOTIDE SEQUENCE [LARGE SCALE GENOMIC DNA]</scope>
    <source>
        <strain evidence="5">BIT-B35</strain>
    </source>
</reference>
<comment type="cofactor">
    <cofactor evidence="2">
        <name>Mn(2+)</name>
        <dbReference type="ChEBI" id="CHEBI:29035"/>
    </cofactor>
    <text evidence="2">The Mn(2+) ion enhances activity.</text>
</comment>
<name>A0A6L6IP89_9ENTR</name>
<feature type="binding site" evidence="2">
    <location>
        <position position="106"/>
    </location>
    <ligand>
        <name>Mn(2+)</name>
        <dbReference type="ChEBI" id="CHEBI:29035"/>
        <label>2</label>
    </ligand>
</feature>
<dbReference type="AlphaFoldDB" id="A0A6L6IP89"/>
<dbReference type="EMBL" id="WMJZ01000049">
    <property type="protein sequence ID" value="MTH48661.1"/>
    <property type="molecule type" value="Genomic_DNA"/>
</dbReference>
<feature type="binding site" evidence="2">
    <location>
        <position position="365"/>
    </location>
    <ligand>
        <name>Mn(2+)</name>
        <dbReference type="ChEBI" id="CHEBI:29035"/>
        <label>2</label>
    </ligand>
</feature>
<dbReference type="CDD" id="cd03886">
    <property type="entry name" value="M20_Acy1"/>
    <property type="match status" value="1"/>
</dbReference>
<evidence type="ECO:0000259" key="3">
    <source>
        <dbReference type="Pfam" id="PF07687"/>
    </source>
</evidence>
<dbReference type="Gene3D" id="3.30.70.360">
    <property type="match status" value="1"/>
</dbReference>
<feature type="binding site" evidence="2">
    <location>
        <position position="140"/>
    </location>
    <ligand>
        <name>Mn(2+)</name>
        <dbReference type="ChEBI" id="CHEBI:29035"/>
        <label>2</label>
    </ligand>
</feature>
<dbReference type="SUPFAM" id="SSF53187">
    <property type="entry name" value="Zn-dependent exopeptidases"/>
    <property type="match status" value="1"/>
</dbReference>
<proteinExistence type="predicted"/>
<dbReference type="GO" id="GO:0016787">
    <property type="term" value="F:hydrolase activity"/>
    <property type="evidence" value="ECO:0007669"/>
    <property type="project" value="UniProtKB-KW"/>
</dbReference>
<keyword evidence="1" id="KW-0378">Hydrolase</keyword>
<organism evidence="4 5">
    <name type="scientific">Intestinirhabdus alba</name>
    <dbReference type="NCBI Taxonomy" id="2899544"/>
    <lineage>
        <taxon>Bacteria</taxon>
        <taxon>Pseudomonadati</taxon>
        <taxon>Pseudomonadota</taxon>
        <taxon>Gammaproteobacteria</taxon>
        <taxon>Enterobacterales</taxon>
        <taxon>Enterobacteriaceae</taxon>
        <taxon>Intestinirhabdus</taxon>
    </lineage>
</organism>
<evidence type="ECO:0000256" key="1">
    <source>
        <dbReference type="ARBA" id="ARBA00022801"/>
    </source>
</evidence>
<accession>A0A6L6IP89</accession>
<evidence type="ECO:0000256" key="2">
    <source>
        <dbReference type="PIRSR" id="PIRSR005962-1"/>
    </source>
</evidence>
<dbReference type="PANTHER" id="PTHR11014">
    <property type="entry name" value="PEPTIDASE M20 FAMILY MEMBER"/>
    <property type="match status" value="1"/>
</dbReference>
<dbReference type="PIRSF" id="PIRSF005962">
    <property type="entry name" value="Pept_M20D_amidohydro"/>
    <property type="match status" value="1"/>
</dbReference>
<comment type="caution">
    <text evidence="4">The sequence shown here is derived from an EMBL/GenBank/DDBJ whole genome shotgun (WGS) entry which is preliminary data.</text>
</comment>
<keyword evidence="5" id="KW-1185">Reference proteome</keyword>
<evidence type="ECO:0000313" key="4">
    <source>
        <dbReference type="EMBL" id="MTH48661.1"/>
    </source>
</evidence>
<dbReference type="Pfam" id="PF01546">
    <property type="entry name" value="Peptidase_M20"/>
    <property type="match status" value="1"/>
</dbReference>
<dbReference type="OrthoDB" id="9777385at2"/>
<sequence>MKNYQISEDIKYLEQFSREARRYLHTIPEASGQEHKTSQYCQSVMRALGYKITEYPGYTGFHADLDVDASKKRIAFRADMDGLEMPDLTETEYKSTHENLAHNCGHDTHMAIALTAARYLAEHPEKLAFNVRFIFQMAEEDMRVPGAEKMVEGGCVNGVDEIYALHNDASMESGSIKVNDNIMSSWGAAWTLDVHGESAHGSTPHKGKDAIREAVRIINDLDYIIAKQTNPFSPAVFGCGMFHGGTVPNAIPDYVQARGTIRSMDEETDGILRSSLNQIAKESALRGFNTSMVCTGYPAVINHSYASQRIIAAASTFLQDIDSHCKPMTGSEDFSYMVNAVPDKKGALFFLGSGCQEKGIHNYLHANPYYVDDDCLLVGAQIFIELATH</sequence>
<dbReference type="NCBIfam" id="TIGR01891">
    <property type="entry name" value="amidohydrolases"/>
    <property type="match status" value="1"/>
</dbReference>
<dbReference type="Gene3D" id="3.40.630.10">
    <property type="entry name" value="Zn peptidases"/>
    <property type="match status" value="1"/>
</dbReference>
<feature type="domain" description="Peptidase M20 dimerisation" evidence="3">
    <location>
        <begin position="189"/>
        <end position="284"/>
    </location>
</feature>
<dbReference type="Pfam" id="PF07687">
    <property type="entry name" value="M20_dimer"/>
    <property type="match status" value="1"/>
</dbReference>
<keyword evidence="2" id="KW-0479">Metal-binding</keyword>
<keyword evidence="2" id="KW-0464">Manganese</keyword>
<feature type="binding site" evidence="2">
    <location>
        <position position="166"/>
    </location>
    <ligand>
        <name>Mn(2+)</name>
        <dbReference type="ChEBI" id="CHEBI:29035"/>
        <label>2</label>
    </ligand>
</feature>
<dbReference type="InterPro" id="IPR002933">
    <property type="entry name" value="Peptidase_M20"/>
</dbReference>
<protein>
    <submittedName>
        <fullName evidence="4">Amidohydrolase</fullName>
    </submittedName>
</protein>
<dbReference type="SUPFAM" id="SSF55031">
    <property type="entry name" value="Bacterial exopeptidase dimerisation domain"/>
    <property type="match status" value="1"/>
</dbReference>
<dbReference type="InterPro" id="IPR036264">
    <property type="entry name" value="Bact_exopeptidase_dim_dom"/>
</dbReference>
<feature type="binding site" evidence="2">
    <location>
        <position position="104"/>
    </location>
    <ligand>
        <name>Mn(2+)</name>
        <dbReference type="ChEBI" id="CHEBI:29035"/>
        <label>2</label>
    </ligand>
</feature>
<dbReference type="InterPro" id="IPR017439">
    <property type="entry name" value="Amidohydrolase"/>
</dbReference>
<dbReference type="PANTHER" id="PTHR11014:SF63">
    <property type="entry name" value="METALLOPEPTIDASE, PUTATIVE (AFU_ORTHOLOGUE AFUA_6G09600)-RELATED"/>
    <property type="match status" value="1"/>
</dbReference>
<gene>
    <name evidence="4" type="ORF">GJV78_20915</name>
</gene>
<evidence type="ECO:0000313" key="5">
    <source>
        <dbReference type="Proteomes" id="UP000477739"/>
    </source>
</evidence>
<dbReference type="InterPro" id="IPR011650">
    <property type="entry name" value="Peptidase_M20_dimer"/>
</dbReference>